<dbReference type="SUPFAM" id="SSF49695">
    <property type="entry name" value="gamma-Crystallin-like"/>
    <property type="match status" value="1"/>
</dbReference>
<gene>
    <name evidence="2" type="ORF">FKW44_014369</name>
</gene>
<proteinExistence type="predicted"/>
<keyword evidence="3" id="KW-1185">Reference proteome</keyword>
<reference evidence="3" key="1">
    <citation type="submission" date="2021-01" db="EMBL/GenBank/DDBJ databases">
        <title>Caligus Genome Assembly.</title>
        <authorList>
            <person name="Gallardo-Escarate C."/>
        </authorList>
    </citation>
    <scope>NUCLEOTIDE SEQUENCE [LARGE SCALE GENOMIC DNA]</scope>
</reference>
<dbReference type="Proteomes" id="UP000595437">
    <property type="component" value="Chromosome 9"/>
</dbReference>
<dbReference type="AlphaFoldDB" id="A0A7T8GZ25"/>
<sequence length="215" mass="24442">MTSFRKVLSLLFLLVYDAEGIQSYAKIYDQSYFKGYVGTLHSSWNNLKGSIFEKRVTSANVSGIWAFFRYPDFNQDKDPLLSFILWGKGAASGHLGSLAGSVTSVRLLGGVEDIIPNLRIYDGTYFTGAEKIIFRSTPAMHHQHTSLILKNCQAWTIYSEINYEGFSVCLLPGERSETCTPWFFFDQEDYRLLSIRSIRKGCHSSFQVERNKNGL</sequence>
<protein>
    <submittedName>
        <fullName evidence="2">Gamma-crystallin A</fullName>
    </submittedName>
</protein>
<name>A0A7T8GZ25_CALRO</name>
<evidence type="ECO:0000313" key="2">
    <source>
        <dbReference type="EMBL" id="QQP40357.1"/>
    </source>
</evidence>
<evidence type="ECO:0000256" key="1">
    <source>
        <dbReference type="SAM" id="SignalP"/>
    </source>
</evidence>
<dbReference type="EMBL" id="CP045898">
    <property type="protein sequence ID" value="QQP40357.1"/>
    <property type="molecule type" value="Genomic_DNA"/>
</dbReference>
<keyword evidence="1" id="KW-0732">Signal</keyword>
<feature type="chain" id="PRO_5031219561" evidence="1">
    <location>
        <begin position="21"/>
        <end position="215"/>
    </location>
</feature>
<accession>A0A7T8GZ25</accession>
<evidence type="ECO:0000313" key="3">
    <source>
        <dbReference type="Proteomes" id="UP000595437"/>
    </source>
</evidence>
<dbReference type="InterPro" id="IPR011024">
    <property type="entry name" value="G_crystallin-like"/>
</dbReference>
<feature type="signal peptide" evidence="1">
    <location>
        <begin position="1"/>
        <end position="20"/>
    </location>
</feature>
<dbReference type="Gene3D" id="2.60.20.10">
    <property type="entry name" value="Crystallins"/>
    <property type="match status" value="1"/>
</dbReference>
<organism evidence="2 3">
    <name type="scientific">Caligus rogercresseyi</name>
    <name type="common">Sea louse</name>
    <dbReference type="NCBI Taxonomy" id="217165"/>
    <lineage>
        <taxon>Eukaryota</taxon>
        <taxon>Metazoa</taxon>
        <taxon>Ecdysozoa</taxon>
        <taxon>Arthropoda</taxon>
        <taxon>Crustacea</taxon>
        <taxon>Multicrustacea</taxon>
        <taxon>Hexanauplia</taxon>
        <taxon>Copepoda</taxon>
        <taxon>Siphonostomatoida</taxon>
        <taxon>Caligidae</taxon>
        <taxon>Caligus</taxon>
    </lineage>
</organism>